<gene>
    <name evidence="1" type="ORF">UC3_00798</name>
</gene>
<dbReference type="Proteomes" id="UP000013785">
    <property type="component" value="Unassembled WGS sequence"/>
</dbReference>
<evidence type="ECO:0000313" key="1">
    <source>
        <dbReference type="EMBL" id="EOL46678.1"/>
    </source>
</evidence>
<sequence>MGLKFERTDNLDKMFADFVVDPENKVAPKEDINRFLKPEIKEPEKKKKKKS</sequence>
<protein>
    <submittedName>
        <fullName evidence="1">Uncharacterized protein</fullName>
    </submittedName>
</protein>
<dbReference type="NCBIfam" id="NF040897">
    <property type="entry name" value="SPJ_0845_Nterm"/>
    <property type="match status" value="1"/>
</dbReference>
<evidence type="ECO:0000313" key="2">
    <source>
        <dbReference type="Proteomes" id="UP000013785"/>
    </source>
</evidence>
<accession>R3TZS1</accession>
<dbReference type="EMBL" id="AJAT01000010">
    <property type="protein sequence ID" value="EOL46678.1"/>
    <property type="molecule type" value="Genomic_DNA"/>
</dbReference>
<dbReference type="eggNOG" id="ENOG5030SJB">
    <property type="taxonomic scope" value="Bacteria"/>
</dbReference>
<dbReference type="AlphaFoldDB" id="R3TZS1"/>
<dbReference type="InterPro" id="IPR047909">
    <property type="entry name" value="SPJ_0845-like_N"/>
</dbReference>
<dbReference type="PATRIC" id="fig|1158610.3.peg.776"/>
<comment type="caution">
    <text evidence="1">The sequence shown here is derived from an EMBL/GenBank/DDBJ whole genome shotgun (WGS) entry which is preliminary data.</text>
</comment>
<keyword evidence="2" id="KW-1185">Reference proteome</keyword>
<proteinExistence type="predicted"/>
<reference evidence="1 2" key="1">
    <citation type="submission" date="2013-02" db="EMBL/GenBank/DDBJ databases">
        <title>The Genome Sequence of Enterococcus phoeniculicola BAA-412.</title>
        <authorList>
            <consortium name="The Broad Institute Genome Sequencing Platform"/>
            <consortium name="The Broad Institute Genome Sequencing Center for Infectious Disease"/>
            <person name="Earl A.M."/>
            <person name="Gilmore M.S."/>
            <person name="Lebreton F."/>
            <person name="Walker B."/>
            <person name="Young S.K."/>
            <person name="Zeng Q."/>
            <person name="Gargeya S."/>
            <person name="Fitzgerald M."/>
            <person name="Haas B."/>
            <person name="Abouelleil A."/>
            <person name="Alvarado L."/>
            <person name="Arachchi H.M."/>
            <person name="Berlin A.M."/>
            <person name="Chapman S.B."/>
            <person name="Dewar J."/>
            <person name="Goldberg J."/>
            <person name="Griggs A."/>
            <person name="Gujja S."/>
            <person name="Hansen M."/>
            <person name="Howarth C."/>
            <person name="Imamovic A."/>
            <person name="Larimer J."/>
            <person name="McCowan C."/>
            <person name="Murphy C."/>
            <person name="Neiman D."/>
            <person name="Pearson M."/>
            <person name="Priest M."/>
            <person name="Roberts A."/>
            <person name="Saif S."/>
            <person name="Shea T."/>
            <person name="Sisk P."/>
            <person name="Sykes S."/>
            <person name="Wortman J."/>
            <person name="Nusbaum C."/>
            <person name="Birren B."/>
        </authorList>
    </citation>
    <scope>NUCLEOTIDE SEQUENCE [LARGE SCALE GENOMIC DNA]</scope>
    <source>
        <strain evidence="1 2">ATCC BAA-412</strain>
    </source>
</reference>
<dbReference type="HOGENOM" id="CLU_199620_0_1_9"/>
<dbReference type="RefSeq" id="WP_010767471.1">
    <property type="nucleotide sequence ID" value="NZ_ASWE01000002.1"/>
</dbReference>
<organism evidence="1 2">
    <name type="scientific">Enterococcus phoeniculicola ATCC BAA-412</name>
    <dbReference type="NCBI Taxonomy" id="1158610"/>
    <lineage>
        <taxon>Bacteria</taxon>
        <taxon>Bacillati</taxon>
        <taxon>Bacillota</taxon>
        <taxon>Bacilli</taxon>
        <taxon>Lactobacillales</taxon>
        <taxon>Enterococcaceae</taxon>
        <taxon>Enterococcus</taxon>
    </lineage>
</organism>
<name>R3TZS1_9ENTE</name>